<dbReference type="Proteomes" id="UP000240760">
    <property type="component" value="Unassembled WGS sequence"/>
</dbReference>
<evidence type="ECO:0000313" key="3">
    <source>
        <dbReference type="Proteomes" id="UP000240760"/>
    </source>
</evidence>
<protein>
    <submittedName>
        <fullName evidence="2">Uncharacterized protein</fullName>
    </submittedName>
</protein>
<gene>
    <name evidence="2" type="ORF">M440DRAFT_219387</name>
</gene>
<sequence>MHCSVFIDPGSVHSSFDQVLWPSTTKSTFFHDSMTLKHTQSSTMPPVHRPSPAPEEPLGQALSLQGGRIPRPTASDSVVQVQLVFPYSSHYFDGLPRIIPASHLAFSNVMGAQSSSGWGRGCY</sequence>
<dbReference type="EMBL" id="KZ679150">
    <property type="protein sequence ID" value="PTB71275.1"/>
    <property type="molecule type" value="Genomic_DNA"/>
</dbReference>
<keyword evidence="3" id="KW-1185">Reference proteome</keyword>
<dbReference type="AlphaFoldDB" id="A0A2T4BPN4"/>
<reference evidence="2 3" key="1">
    <citation type="submission" date="2016-07" db="EMBL/GenBank/DDBJ databases">
        <title>Multiple horizontal gene transfer events from other fungi enriched the ability of initially mycotrophic Trichoderma (Ascomycota) to feed on dead plant biomass.</title>
        <authorList>
            <consortium name="DOE Joint Genome Institute"/>
            <person name="Aerts A."/>
            <person name="Atanasova L."/>
            <person name="Chenthamara K."/>
            <person name="Zhang J."/>
            <person name="Grujic M."/>
            <person name="Henrissat B."/>
            <person name="Kuo A."/>
            <person name="Salamov A."/>
            <person name="Lipzen A."/>
            <person name="Labutti K."/>
            <person name="Barry K."/>
            <person name="Miao Y."/>
            <person name="Rahimi M.J."/>
            <person name="Shen Q."/>
            <person name="Grigoriev I.V."/>
            <person name="Kubicek C.P."/>
            <person name="Druzhinina I.S."/>
        </authorList>
    </citation>
    <scope>NUCLEOTIDE SEQUENCE [LARGE SCALE GENOMIC DNA]</scope>
    <source>
        <strain evidence="2 3">ATCC 18648</strain>
    </source>
</reference>
<organism evidence="2 3">
    <name type="scientific">Trichoderma longibrachiatum ATCC 18648</name>
    <dbReference type="NCBI Taxonomy" id="983965"/>
    <lineage>
        <taxon>Eukaryota</taxon>
        <taxon>Fungi</taxon>
        <taxon>Dikarya</taxon>
        <taxon>Ascomycota</taxon>
        <taxon>Pezizomycotina</taxon>
        <taxon>Sordariomycetes</taxon>
        <taxon>Hypocreomycetidae</taxon>
        <taxon>Hypocreales</taxon>
        <taxon>Hypocreaceae</taxon>
        <taxon>Trichoderma</taxon>
    </lineage>
</organism>
<proteinExistence type="predicted"/>
<feature type="region of interest" description="Disordered" evidence="1">
    <location>
        <begin position="39"/>
        <end position="60"/>
    </location>
</feature>
<accession>A0A2T4BPN4</accession>
<name>A0A2T4BPN4_TRILO</name>
<evidence type="ECO:0000256" key="1">
    <source>
        <dbReference type="SAM" id="MobiDB-lite"/>
    </source>
</evidence>
<evidence type="ECO:0000313" key="2">
    <source>
        <dbReference type="EMBL" id="PTB71275.1"/>
    </source>
</evidence>